<accession>A0ACB6ZHC2</accession>
<comment type="caution">
    <text evidence="1">The sequence shown here is derived from an EMBL/GenBank/DDBJ whole genome shotgun (WGS) entry which is preliminary data.</text>
</comment>
<keyword evidence="2" id="KW-1185">Reference proteome</keyword>
<sequence>MGPEINIDSIRAFEKQIEQGAGDVIQLRRARNSLLNISTRVPPEVLGYIFRWNITPEGDFGGLRIGSYNFLLVCHHWFKVASRTPELWSFWGNTLRQWSQRYQRSGTAPLDLVLSQYHDMGGTKDIHFDEPLRDALRDRAARDTIRCIHLEGWDTDLLRSIVSSLTPGGEGIRYSSVESVIITDDDLDISDFLTHHHFPKLRHLRLFATTKISIWDHLVAHSAALTTLSLVVGGLSTAPTTSQLLSILASNPQLRSLGLSRSMIPHDDGGGSKLRVPLHHLKNLYLNGDFHPVLRLLDRLDHPVTMDQIGVTVFDCTAEEISGILGPCLQDYIRRDHRFQNALGILASSSPYSISVDGIIITDANGPTLSLTRRPPSLTFGAMPKDQLTPEALDKLSTDLAAYIPGEHVVCFDGNMRLDAVKQIIAVMPKIQELHLFNATLSDRFLQLDPYGPLANAKLLPSLRYLHLEDINDNDWCPLIPYLAHQTSGGQVVSLRITGKPVHVCPPVVESIKDLVQEFILELTLVEGCSLCLSQEDEKRIDDDEDRWSICDLGKEHQYRPWVDDYGF</sequence>
<dbReference type="Proteomes" id="UP000886501">
    <property type="component" value="Unassembled WGS sequence"/>
</dbReference>
<dbReference type="EMBL" id="MU118008">
    <property type="protein sequence ID" value="KAF9648778.1"/>
    <property type="molecule type" value="Genomic_DNA"/>
</dbReference>
<reference evidence="1" key="1">
    <citation type="submission" date="2019-10" db="EMBL/GenBank/DDBJ databases">
        <authorList>
            <consortium name="DOE Joint Genome Institute"/>
            <person name="Kuo A."/>
            <person name="Miyauchi S."/>
            <person name="Kiss E."/>
            <person name="Drula E."/>
            <person name="Kohler A."/>
            <person name="Sanchez-Garcia M."/>
            <person name="Andreopoulos B."/>
            <person name="Barry K.W."/>
            <person name="Bonito G."/>
            <person name="Buee M."/>
            <person name="Carver A."/>
            <person name="Chen C."/>
            <person name="Cichocki N."/>
            <person name="Clum A."/>
            <person name="Culley D."/>
            <person name="Crous P.W."/>
            <person name="Fauchery L."/>
            <person name="Girlanda M."/>
            <person name="Hayes R."/>
            <person name="Keri Z."/>
            <person name="Labutti K."/>
            <person name="Lipzen A."/>
            <person name="Lombard V."/>
            <person name="Magnuson J."/>
            <person name="Maillard F."/>
            <person name="Morin E."/>
            <person name="Murat C."/>
            <person name="Nolan M."/>
            <person name="Ohm R."/>
            <person name="Pangilinan J."/>
            <person name="Pereira M."/>
            <person name="Perotto S."/>
            <person name="Peter M."/>
            <person name="Riley R."/>
            <person name="Sitrit Y."/>
            <person name="Stielow B."/>
            <person name="Szollosi G."/>
            <person name="Zifcakova L."/>
            <person name="Stursova M."/>
            <person name="Spatafora J.W."/>
            <person name="Tedersoo L."/>
            <person name="Vaario L.-M."/>
            <person name="Yamada A."/>
            <person name="Yan M."/>
            <person name="Wang P."/>
            <person name="Xu J."/>
            <person name="Bruns T."/>
            <person name="Baldrian P."/>
            <person name="Vilgalys R."/>
            <person name="Henrissat B."/>
            <person name="Grigoriev I.V."/>
            <person name="Hibbett D."/>
            <person name="Nagy L.G."/>
            <person name="Martin F.M."/>
        </authorList>
    </citation>
    <scope>NUCLEOTIDE SEQUENCE</scope>
    <source>
        <strain evidence="1">P2</strain>
    </source>
</reference>
<evidence type="ECO:0000313" key="2">
    <source>
        <dbReference type="Proteomes" id="UP000886501"/>
    </source>
</evidence>
<protein>
    <submittedName>
        <fullName evidence="1">Uncharacterized protein</fullName>
    </submittedName>
</protein>
<organism evidence="1 2">
    <name type="scientific">Thelephora ganbajun</name>
    <name type="common">Ganba fungus</name>
    <dbReference type="NCBI Taxonomy" id="370292"/>
    <lineage>
        <taxon>Eukaryota</taxon>
        <taxon>Fungi</taxon>
        <taxon>Dikarya</taxon>
        <taxon>Basidiomycota</taxon>
        <taxon>Agaricomycotina</taxon>
        <taxon>Agaricomycetes</taxon>
        <taxon>Thelephorales</taxon>
        <taxon>Thelephoraceae</taxon>
        <taxon>Thelephora</taxon>
    </lineage>
</organism>
<proteinExistence type="predicted"/>
<evidence type="ECO:0000313" key="1">
    <source>
        <dbReference type="EMBL" id="KAF9648778.1"/>
    </source>
</evidence>
<gene>
    <name evidence="1" type="ORF">BDM02DRAFT_3128861</name>
</gene>
<name>A0ACB6ZHC2_THEGA</name>
<reference evidence="1" key="2">
    <citation type="journal article" date="2020" name="Nat. Commun.">
        <title>Large-scale genome sequencing of mycorrhizal fungi provides insights into the early evolution of symbiotic traits.</title>
        <authorList>
            <person name="Miyauchi S."/>
            <person name="Kiss E."/>
            <person name="Kuo A."/>
            <person name="Drula E."/>
            <person name="Kohler A."/>
            <person name="Sanchez-Garcia M."/>
            <person name="Morin E."/>
            <person name="Andreopoulos B."/>
            <person name="Barry K.W."/>
            <person name="Bonito G."/>
            <person name="Buee M."/>
            <person name="Carver A."/>
            <person name="Chen C."/>
            <person name="Cichocki N."/>
            <person name="Clum A."/>
            <person name="Culley D."/>
            <person name="Crous P.W."/>
            <person name="Fauchery L."/>
            <person name="Girlanda M."/>
            <person name="Hayes R.D."/>
            <person name="Keri Z."/>
            <person name="LaButti K."/>
            <person name="Lipzen A."/>
            <person name="Lombard V."/>
            <person name="Magnuson J."/>
            <person name="Maillard F."/>
            <person name="Murat C."/>
            <person name="Nolan M."/>
            <person name="Ohm R.A."/>
            <person name="Pangilinan J."/>
            <person name="Pereira M.F."/>
            <person name="Perotto S."/>
            <person name="Peter M."/>
            <person name="Pfister S."/>
            <person name="Riley R."/>
            <person name="Sitrit Y."/>
            <person name="Stielow J.B."/>
            <person name="Szollosi G."/>
            <person name="Zifcakova L."/>
            <person name="Stursova M."/>
            <person name="Spatafora J.W."/>
            <person name="Tedersoo L."/>
            <person name="Vaario L.M."/>
            <person name="Yamada A."/>
            <person name="Yan M."/>
            <person name="Wang P."/>
            <person name="Xu J."/>
            <person name="Bruns T."/>
            <person name="Baldrian P."/>
            <person name="Vilgalys R."/>
            <person name="Dunand C."/>
            <person name="Henrissat B."/>
            <person name="Grigoriev I.V."/>
            <person name="Hibbett D."/>
            <person name="Nagy L.G."/>
            <person name="Martin F.M."/>
        </authorList>
    </citation>
    <scope>NUCLEOTIDE SEQUENCE</scope>
    <source>
        <strain evidence="1">P2</strain>
    </source>
</reference>